<feature type="non-terminal residue" evidence="1">
    <location>
        <position position="80"/>
    </location>
</feature>
<reference evidence="1" key="1">
    <citation type="journal article" date="2020" name="Nat. Commun.">
        <title>Large-scale genome sequencing of mycorrhizal fungi provides insights into the early evolution of symbiotic traits.</title>
        <authorList>
            <person name="Miyauchi S."/>
            <person name="Kiss E."/>
            <person name="Kuo A."/>
            <person name="Drula E."/>
            <person name="Kohler A."/>
            <person name="Sanchez-Garcia M."/>
            <person name="Morin E."/>
            <person name="Andreopoulos B."/>
            <person name="Barry K.W."/>
            <person name="Bonito G."/>
            <person name="Buee M."/>
            <person name="Carver A."/>
            <person name="Chen C."/>
            <person name="Cichocki N."/>
            <person name="Clum A."/>
            <person name="Culley D."/>
            <person name="Crous P.W."/>
            <person name="Fauchery L."/>
            <person name="Girlanda M."/>
            <person name="Hayes R.D."/>
            <person name="Keri Z."/>
            <person name="LaButti K."/>
            <person name="Lipzen A."/>
            <person name="Lombard V."/>
            <person name="Magnuson J."/>
            <person name="Maillard F."/>
            <person name="Murat C."/>
            <person name="Nolan M."/>
            <person name="Ohm R.A."/>
            <person name="Pangilinan J."/>
            <person name="Pereira M.F."/>
            <person name="Perotto S."/>
            <person name="Peter M."/>
            <person name="Pfister S."/>
            <person name="Riley R."/>
            <person name="Sitrit Y."/>
            <person name="Stielow J.B."/>
            <person name="Szollosi G."/>
            <person name="Zifcakova L."/>
            <person name="Stursova M."/>
            <person name="Spatafora J.W."/>
            <person name="Tedersoo L."/>
            <person name="Vaario L.M."/>
            <person name="Yamada A."/>
            <person name="Yan M."/>
            <person name="Wang P."/>
            <person name="Xu J."/>
            <person name="Bruns T."/>
            <person name="Baldrian P."/>
            <person name="Vilgalys R."/>
            <person name="Dunand C."/>
            <person name="Henrissat B."/>
            <person name="Grigoriev I.V."/>
            <person name="Hibbett D."/>
            <person name="Nagy L.G."/>
            <person name="Martin F.M."/>
        </authorList>
    </citation>
    <scope>NUCLEOTIDE SEQUENCE</scope>
    <source>
        <strain evidence="1">UP504</strain>
    </source>
</reference>
<sequence>MLNIQWCSECTYKGPSDTFPLKKSGKGHTKTCSHCNDRNKLKIATASHTWRDNHASQSFDAPKYCVGDISTFALARDWKE</sequence>
<evidence type="ECO:0000313" key="1">
    <source>
        <dbReference type="EMBL" id="KAF9502935.1"/>
    </source>
</evidence>
<protein>
    <submittedName>
        <fullName evidence="1">Uncharacterized protein</fullName>
    </submittedName>
</protein>
<keyword evidence="2" id="KW-1185">Reference proteome</keyword>
<name>A0A9P6ACN3_9AGAM</name>
<organism evidence="1 2">
    <name type="scientific">Hydnum rufescens UP504</name>
    <dbReference type="NCBI Taxonomy" id="1448309"/>
    <lineage>
        <taxon>Eukaryota</taxon>
        <taxon>Fungi</taxon>
        <taxon>Dikarya</taxon>
        <taxon>Basidiomycota</taxon>
        <taxon>Agaricomycotina</taxon>
        <taxon>Agaricomycetes</taxon>
        <taxon>Cantharellales</taxon>
        <taxon>Hydnaceae</taxon>
        <taxon>Hydnum</taxon>
    </lineage>
</organism>
<accession>A0A9P6ACN3</accession>
<dbReference type="EMBL" id="MU129513">
    <property type="protein sequence ID" value="KAF9502935.1"/>
    <property type="molecule type" value="Genomic_DNA"/>
</dbReference>
<comment type="caution">
    <text evidence="1">The sequence shown here is derived from an EMBL/GenBank/DDBJ whole genome shotgun (WGS) entry which is preliminary data.</text>
</comment>
<proteinExistence type="predicted"/>
<dbReference type="Proteomes" id="UP000886523">
    <property type="component" value="Unassembled WGS sequence"/>
</dbReference>
<evidence type="ECO:0000313" key="2">
    <source>
        <dbReference type="Proteomes" id="UP000886523"/>
    </source>
</evidence>
<dbReference type="AlphaFoldDB" id="A0A9P6ACN3"/>
<gene>
    <name evidence="1" type="ORF">BS47DRAFT_1356574</name>
</gene>